<dbReference type="OrthoDB" id="5314997at2759"/>
<protein>
    <submittedName>
        <fullName evidence="1">Uncharacterized protein</fullName>
    </submittedName>
</protein>
<dbReference type="KEGG" id="ptrr:6342991"/>
<proteinExistence type="predicted"/>
<dbReference type="InParanoid" id="B2W549"/>
<gene>
    <name evidence="1" type="ORF">PTRG_04749</name>
</gene>
<dbReference type="RefSeq" id="XP_001935082.2">
    <property type="nucleotide sequence ID" value="XM_001935047.2"/>
</dbReference>
<dbReference type="EMBL" id="DS231618">
    <property type="protein sequence ID" value="EDU47656.1"/>
    <property type="molecule type" value="Genomic_DNA"/>
</dbReference>
<dbReference type="HOGENOM" id="CLU_891797_0_0_1"/>
<dbReference type="AlphaFoldDB" id="B2W549"/>
<evidence type="ECO:0000313" key="2">
    <source>
        <dbReference type="Proteomes" id="UP000001471"/>
    </source>
</evidence>
<evidence type="ECO:0000313" key="1">
    <source>
        <dbReference type="EMBL" id="EDU47656.1"/>
    </source>
</evidence>
<dbReference type="Proteomes" id="UP000001471">
    <property type="component" value="Unassembled WGS sequence"/>
</dbReference>
<sequence length="312" mass="34945">MPMLEMEPNDPGTDSNPLPVELPEYLSLEVLSLEYRKPTESSLSEAPSATCTQTFPFMCLPKDVRLCVYDQIASEPIYHTLPGPYAGVPYARSDMSMLRCSREVYMEARCILQQGAKEQPNTLTVQLAGRLDSSNDRQAVHLVAGGDMTVYILLNNWVLDPIEGQWNVLAHIVQLLGRDCTGTVTLQFLAPCHKVDHYRAAFVAAWSPDYIAPARWSVDVVQEAFHQKDDKSKFGRTVYRLRKLEALALEKTVQAARIEAQSAVMVVQAEAQRAEAARIRADAARTVEEAVNICLQYAKQNLESWASQQKRT</sequence>
<name>B2W549_PYRTR</name>
<organism evidence="1 2">
    <name type="scientific">Pyrenophora tritici-repentis (strain Pt-1C-BFP)</name>
    <name type="common">Wheat tan spot fungus</name>
    <name type="synonym">Drechslera tritici-repentis</name>
    <dbReference type="NCBI Taxonomy" id="426418"/>
    <lineage>
        <taxon>Eukaryota</taxon>
        <taxon>Fungi</taxon>
        <taxon>Dikarya</taxon>
        <taxon>Ascomycota</taxon>
        <taxon>Pezizomycotina</taxon>
        <taxon>Dothideomycetes</taxon>
        <taxon>Pleosporomycetidae</taxon>
        <taxon>Pleosporales</taxon>
        <taxon>Pleosporineae</taxon>
        <taxon>Pleosporaceae</taxon>
        <taxon>Pyrenophora</taxon>
    </lineage>
</organism>
<dbReference type="GeneID" id="6342991"/>
<accession>B2W549</accession>
<reference evidence="2" key="1">
    <citation type="journal article" date="2013" name="G3 (Bethesda)">
        <title>Comparative genomics of a plant-pathogenic fungus, Pyrenophora tritici-repentis, reveals transduplication and the impact of repeat elements on pathogenicity and population divergence.</title>
        <authorList>
            <person name="Manning V.A."/>
            <person name="Pandelova I."/>
            <person name="Dhillon B."/>
            <person name="Wilhelm L.J."/>
            <person name="Goodwin S.B."/>
            <person name="Berlin A.M."/>
            <person name="Figueroa M."/>
            <person name="Freitag M."/>
            <person name="Hane J.K."/>
            <person name="Henrissat B."/>
            <person name="Holman W.H."/>
            <person name="Kodira C.D."/>
            <person name="Martin J."/>
            <person name="Oliver R.P."/>
            <person name="Robbertse B."/>
            <person name="Schackwitz W."/>
            <person name="Schwartz D.C."/>
            <person name="Spatafora J.W."/>
            <person name="Turgeon B.G."/>
            <person name="Yandava C."/>
            <person name="Young S."/>
            <person name="Zhou S."/>
            <person name="Zeng Q."/>
            <person name="Grigoriev I.V."/>
            <person name="Ma L.-J."/>
            <person name="Ciuffetti L.M."/>
        </authorList>
    </citation>
    <scope>NUCLEOTIDE SEQUENCE [LARGE SCALE GENOMIC DNA]</scope>
    <source>
        <strain evidence="2">Pt-1C-BFP</strain>
    </source>
</reference>